<reference evidence="2" key="1">
    <citation type="journal article" date="2014" name="Front. Microbiol.">
        <title>High frequency of phylogenetically diverse reductive dehalogenase-homologous genes in deep subseafloor sedimentary metagenomes.</title>
        <authorList>
            <person name="Kawai M."/>
            <person name="Futagami T."/>
            <person name="Toyoda A."/>
            <person name="Takaki Y."/>
            <person name="Nishi S."/>
            <person name="Hori S."/>
            <person name="Arai W."/>
            <person name="Tsubouchi T."/>
            <person name="Morono Y."/>
            <person name="Uchiyama I."/>
            <person name="Ito T."/>
            <person name="Fujiyama A."/>
            <person name="Inagaki F."/>
            <person name="Takami H."/>
        </authorList>
    </citation>
    <scope>NUCLEOTIDE SEQUENCE</scope>
    <source>
        <strain evidence="2">Expedition CK06-06</strain>
    </source>
</reference>
<sequence>MSIEWFRDLVVSIFGVGATIAIIFIGVIVFLLYRKLRPILDSLKATTKTVESISSTVEEEVSRPLARLAAFIQGISQAVSFVSRFSRRKEGGKDD</sequence>
<proteinExistence type="predicted"/>
<evidence type="ECO:0000313" key="2">
    <source>
        <dbReference type="EMBL" id="GAG55514.1"/>
    </source>
</evidence>
<keyword evidence="1" id="KW-1133">Transmembrane helix</keyword>
<gene>
    <name evidence="2" type="ORF">S01H4_13504</name>
</gene>
<dbReference type="EMBL" id="BART01005948">
    <property type="protein sequence ID" value="GAG55514.1"/>
    <property type="molecule type" value="Genomic_DNA"/>
</dbReference>
<feature type="transmembrane region" description="Helical" evidence="1">
    <location>
        <begin position="12"/>
        <end position="33"/>
    </location>
</feature>
<evidence type="ECO:0008006" key="3">
    <source>
        <dbReference type="Google" id="ProtNLM"/>
    </source>
</evidence>
<organism evidence="2">
    <name type="scientific">marine sediment metagenome</name>
    <dbReference type="NCBI Taxonomy" id="412755"/>
    <lineage>
        <taxon>unclassified sequences</taxon>
        <taxon>metagenomes</taxon>
        <taxon>ecological metagenomes</taxon>
    </lineage>
</organism>
<keyword evidence="1" id="KW-0812">Transmembrane</keyword>
<keyword evidence="1" id="KW-0472">Membrane</keyword>
<evidence type="ECO:0000256" key="1">
    <source>
        <dbReference type="SAM" id="Phobius"/>
    </source>
</evidence>
<comment type="caution">
    <text evidence="2">The sequence shown here is derived from an EMBL/GenBank/DDBJ whole genome shotgun (WGS) entry which is preliminary data.</text>
</comment>
<name>X0YHN0_9ZZZZ</name>
<dbReference type="AlphaFoldDB" id="X0YHN0"/>
<accession>X0YHN0</accession>
<protein>
    <recommendedName>
        <fullName evidence="3">DUF948 domain-containing protein</fullName>
    </recommendedName>
</protein>